<dbReference type="PANTHER" id="PTHR47994:SF5">
    <property type="entry name" value="F14D16.11-RELATED"/>
    <property type="match status" value="1"/>
</dbReference>
<feature type="domain" description="HTH myb-type" evidence="7">
    <location>
        <begin position="66"/>
        <end position="116"/>
    </location>
</feature>
<dbReference type="PANTHER" id="PTHR47994">
    <property type="entry name" value="F14D16.11-RELATED"/>
    <property type="match status" value="1"/>
</dbReference>
<name>W9R0B6_9ROSA</name>
<dbReference type="OrthoDB" id="2143914at2759"/>
<dbReference type="eggNOG" id="KOG0048">
    <property type="taxonomic scope" value="Eukaryota"/>
</dbReference>
<evidence type="ECO:0000256" key="4">
    <source>
        <dbReference type="ARBA" id="ARBA00023242"/>
    </source>
</evidence>
<dbReference type="GO" id="GO:0003677">
    <property type="term" value="F:DNA binding"/>
    <property type="evidence" value="ECO:0007669"/>
    <property type="project" value="UniProtKB-KW"/>
</dbReference>
<organism evidence="8 9">
    <name type="scientific">Morus notabilis</name>
    <dbReference type="NCBI Taxonomy" id="981085"/>
    <lineage>
        <taxon>Eukaryota</taxon>
        <taxon>Viridiplantae</taxon>
        <taxon>Streptophyta</taxon>
        <taxon>Embryophyta</taxon>
        <taxon>Tracheophyta</taxon>
        <taxon>Spermatophyta</taxon>
        <taxon>Magnoliopsida</taxon>
        <taxon>eudicotyledons</taxon>
        <taxon>Gunneridae</taxon>
        <taxon>Pentapetalae</taxon>
        <taxon>rosids</taxon>
        <taxon>fabids</taxon>
        <taxon>Rosales</taxon>
        <taxon>Moraceae</taxon>
        <taxon>Moreae</taxon>
        <taxon>Morus</taxon>
    </lineage>
</organism>
<dbReference type="Proteomes" id="UP000030645">
    <property type="component" value="Unassembled WGS sequence"/>
</dbReference>
<feature type="domain" description="Myb-like" evidence="6">
    <location>
        <begin position="62"/>
        <end position="112"/>
    </location>
</feature>
<sequence length="350" mass="39211">MGRAPCCDKNGLKKGPWTPEEDLKLVNYIQKHGPGNWQNLPKNAGLQRCGKSCRLRWTNYLRPDIKRGRFSFEEEEAIIQLHSVLGNKWSAIAARLPGRTDNEIKNYWNTHIRKRLLRMGIDPVTHTPRLDLLDLSSIIGSSLCNPSLLNLSTLLGATSTQSLFNPELLRLASTILSLKQHQNPEIISQYNNSLPENQLLHMQQNQPFPSLQPNHDDINHDQFQNPVQSALINVDHQGLSSNNVTSTTNLTTQDNINNVIGTNIPSTTLAENLVAHDLPAESSYFQNLFDYSNKDFSFDSVMSTPSSSPTPLNSSSTTNVNSGAEDERESYCSNLLKFEIPESLDISDFL</sequence>
<reference evidence="9" key="1">
    <citation type="submission" date="2013-01" db="EMBL/GenBank/DDBJ databases">
        <title>Draft Genome Sequence of a Mulberry Tree, Morus notabilis C.K. Schneid.</title>
        <authorList>
            <person name="He N."/>
            <person name="Zhao S."/>
        </authorList>
    </citation>
    <scope>NUCLEOTIDE SEQUENCE</scope>
</reference>
<keyword evidence="4" id="KW-0539">Nucleus</keyword>
<dbReference type="InterPro" id="IPR009057">
    <property type="entry name" value="Homeodomain-like_sf"/>
</dbReference>
<comment type="subcellular location">
    <subcellularLocation>
        <location evidence="1">Nucleus</location>
    </subcellularLocation>
</comment>
<evidence type="ECO:0000256" key="1">
    <source>
        <dbReference type="ARBA" id="ARBA00004123"/>
    </source>
</evidence>
<dbReference type="PROSITE" id="PS50090">
    <property type="entry name" value="MYB_LIKE"/>
    <property type="match status" value="2"/>
</dbReference>
<feature type="domain" description="Myb-like" evidence="6">
    <location>
        <begin position="9"/>
        <end position="61"/>
    </location>
</feature>
<evidence type="ECO:0000256" key="5">
    <source>
        <dbReference type="SAM" id="MobiDB-lite"/>
    </source>
</evidence>
<dbReference type="SMART" id="SM00717">
    <property type="entry name" value="SANT"/>
    <property type="match status" value="2"/>
</dbReference>
<evidence type="ECO:0000259" key="7">
    <source>
        <dbReference type="PROSITE" id="PS51294"/>
    </source>
</evidence>
<dbReference type="Gene3D" id="1.10.10.60">
    <property type="entry name" value="Homeodomain-like"/>
    <property type="match status" value="2"/>
</dbReference>
<gene>
    <name evidence="8" type="ORF">L484_022210</name>
</gene>
<evidence type="ECO:0000313" key="9">
    <source>
        <dbReference type="Proteomes" id="UP000030645"/>
    </source>
</evidence>
<keyword evidence="2" id="KW-0677">Repeat</keyword>
<feature type="domain" description="HTH myb-type" evidence="7">
    <location>
        <begin position="9"/>
        <end position="65"/>
    </location>
</feature>
<feature type="compositionally biased region" description="Low complexity" evidence="5">
    <location>
        <begin position="303"/>
        <end position="322"/>
    </location>
</feature>
<evidence type="ECO:0000256" key="2">
    <source>
        <dbReference type="ARBA" id="ARBA00022737"/>
    </source>
</evidence>
<dbReference type="EMBL" id="KE344442">
    <property type="protein sequence ID" value="EXB62321.1"/>
    <property type="molecule type" value="Genomic_DNA"/>
</dbReference>
<proteinExistence type="predicted"/>
<dbReference type="InterPro" id="IPR015495">
    <property type="entry name" value="Myb_TF_plants"/>
</dbReference>
<dbReference type="AlphaFoldDB" id="W9R0B6"/>
<feature type="region of interest" description="Disordered" evidence="5">
    <location>
        <begin position="301"/>
        <end position="326"/>
    </location>
</feature>
<dbReference type="FunFam" id="1.10.10.60:FF:000001">
    <property type="entry name" value="MYB-related transcription factor"/>
    <property type="match status" value="1"/>
</dbReference>
<keyword evidence="3" id="KW-0238">DNA-binding</keyword>
<dbReference type="GO" id="GO:0005634">
    <property type="term" value="C:nucleus"/>
    <property type="evidence" value="ECO:0007669"/>
    <property type="project" value="UniProtKB-SubCell"/>
</dbReference>
<dbReference type="CDD" id="cd00167">
    <property type="entry name" value="SANT"/>
    <property type="match status" value="2"/>
</dbReference>
<dbReference type="InterPro" id="IPR017930">
    <property type="entry name" value="Myb_dom"/>
</dbReference>
<keyword evidence="9" id="KW-1185">Reference proteome</keyword>
<evidence type="ECO:0000256" key="3">
    <source>
        <dbReference type="ARBA" id="ARBA00023125"/>
    </source>
</evidence>
<dbReference type="KEGG" id="mnt:21405032"/>
<evidence type="ECO:0000313" key="8">
    <source>
        <dbReference type="EMBL" id="EXB62321.1"/>
    </source>
</evidence>
<dbReference type="InterPro" id="IPR001005">
    <property type="entry name" value="SANT/Myb"/>
</dbReference>
<evidence type="ECO:0000259" key="6">
    <source>
        <dbReference type="PROSITE" id="PS50090"/>
    </source>
</evidence>
<dbReference type="Pfam" id="PF00249">
    <property type="entry name" value="Myb_DNA-binding"/>
    <property type="match status" value="2"/>
</dbReference>
<dbReference type="FunFam" id="1.10.10.60:FF:000349">
    <property type="entry name" value="Transcription factor MYB39"/>
    <property type="match status" value="1"/>
</dbReference>
<protein>
    <submittedName>
        <fullName evidence="8">Transcription factor</fullName>
    </submittedName>
</protein>
<accession>W9R0B6</accession>
<dbReference type="PROSITE" id="PS51294">
    <property type="entry name" value="HTH_MYB"/>
    <property type="match status" value="2"/>
</dbReference>
<dbReference type="SUPFAM" id="SSF46689">
    <property type="entry name" value="Homeodomain-like"/>
    <property type="match status" value="1"/>
</dbReference>